<dbReference type="OrthoDB" id="691673at2759"/>
<gene>
    <name evidence="1" type="ORF">DPX16_10098</name>
</gene>
<dbReference type="AlphaFoldDB" id="A0A3N0XWX0"/>
<sequence>MEFKKYDRWTDDEVQALLSIYAEDKIQQELEIRAQSYVTGLISRPAVAAGAGGVVKSEPVQVRKRAFVPPPSPCSLGNTHTLESHETISFSLLQRAGQHSHTGPMNNRLI</sequence>
<evidence type="ECO:0000313" key="2">
    <source>
        <dbReference type="Proteomes" id="UP000281406"/>
    </source>
</evidence>
<reference evidence="1 2" key="1">
    <citation type="submission" date="2018-10" db="EMBL/GenBank/DDBJ databases">
        <title>Genome assembly for a Yunnan-Guizhou Plateau 3E fish, Anabarilius grahami (Regan), and its evolutionary and genetic applications.</title>
        <authorList>
            <person name="Jiang W."/>
        </authorList>
    </citation>
    <scope>NUCLEOTIDE SEQUENCE [LARGE SCALE GENOMIC DNA]</scope>
    <source>
        <strain evidence="1">AG-KIZ</strain>
        <tissue evidence="1">Muscle</tissue>
    </source>
</reference>
<evidence type="ECO:0000313" key="1">
    <source>
        <dbReference type="EMBL" id="ROK15794.1"/>
    </source>
</evidence>
<name>A0A3N0XWX0_ANAGA</name>
<keyword evidence="2" id="KW-1185">Reference proteome</keyword>
<organism evidence="1 2">
    <name type="scientific">Anabarilius grahami</name>
    <name type="common">Kanglang fish</name>
    <name type="synonym">Barilius grahami</name>
    <dbReference type="NCBI Taxonomy" id="495550"/>
    <lineage>
        <taxon>Eukaryota</taxon>
        <taxon>Metazoa</taxon>
        <taxon>Chordata</taxon>
        <taxon>Craniata</taxon>
        <taxon>Vertebrata</taxon>
        <taxon>Euteleostomi</taxon>
        <taxon>Actinopterygii</taxon>
        <taxon>Neopterygii</taxon>
        <taxon>Teleostei</taxon>
        <taxon>Ostariophysi</taxon>
        <taxon>Cypriniformes</taxon>
        <taxon>Xenocyprididae</taxon>
        <taxon>Xenocypridinae</taxon>
        <taxon>Xenocypridinae incertae sedis</taxon>
        <taxon>Anabarilius</taxon>
    </lineage>
</organism>
<dbReference type="EMBL" id="RJVU01057857">
    <property type="protein sequence ID" value="ROK15794.1"/>
    <property type="molecule type" value="Genomic_DNA"/>
</dbReference>
<proteinExistence type="predicted"/>
<comment type="caution">
    <text evidence="1">The sequence shown here is derived from an EMBL/GenBank/DDBJ whole genome shotgun (WGS) entry which is preliminary data.</text>
</comment>
<dbReference type="Proteomes" id="UP000281406">
    <property type="component" value="Unassembled WGS sequence"/>
</dbReference>
<accession>A0A3N0XWX0</accession>
<protein>
    <submittedName>
        <fullName evidence="1">Uncharacterized protein</fullName>
    </submittedName>
</protein>